<proteinExistence type="predicted"/>
<organism evidence="2 3">
    <name type="scientific">Streptomyces spororaveus</name>
    <dbReference type="NCBI Taxonomy" id="284039"/>
    <lineage>
        <taxon>Bacteria</taxon>
        <taxon>Bacillati</taxon>
        <taxon>Actinomycetota</taxon>
        <taxon>Actinomycetes</taxon>
        <taxon>Kitasatosporales</taxon>
        <taxon>Streptomycetaceae</taxon>
        <taxon>Streptomyces</taxon>
    </lineage>
</organism>
<dbReference type="RefSeq" id="WP_202200136.1">
    <property type="nucleotide sequence ID" value="NZ_BAAATO010000001.1"/>
</dbReference>
<gene>
    <name evidence="2" type="ORF">Sspor_38420</name>
</gene>
<evidence type="ECO:0000256" key="1">
    <source>
        <dbReference type="SAM" id="MobiDB-lite"/>
    </source>
</evidence>
<evidence type="ECO:0000313" key="2">
    <source>
        <dbReference type="EMBL" id="GHI78281.1"/>
    </source>
</evidence>
<accession>A0ABQ3TD57</accession>
<feature type="region of interest" description="Disordered" evidence="1">
    <location>
        <begin position="30"/>
        <end position="61"/>
    </location>
</feature>
<protein>
    <submittedName>
        <fullName evidence="2">Uncharacterized protein</fullName>
    </submittedName>
</protein>
<reference evidence="3" key="1">
    <citation type="submission" date="2023-07" db="EMBL/GenBank/DDBJ databases">
        <title>Whole genome shotgun sequence of Streptomyces spororaveus NBRC 15456.</title>
        <authorList>
            <person name="Komaki H."/>
            <person name="Tamura T."/>
        </authorList>
    </citation>
    <scope>NUCLEOTIDE SEQUENCE [LARGE SCALE GENOMIC DNA]</scope>
    <source>
        <strain evidence="3">NBRC 15456</strain>
    </source>
</reference>
<name>A0ABQ3TD57_9ACTN</name>
<dbReference type="Proteomes" id="UP000608522">
    <property type="component" value="Unassembled WGS sequence"/>
</dbReference>
<keyword evidence="3" id="KW-1185">Reference proteome</keyword>
<sequence>MSAPAGAHRETRPSAVSMWTLLAAGVAATAVSTPPAREYATGTGGPADPAREEAAPESEAA</sequence>
<dbReference type="EMBL" id="BNED01000005">
    <property type="protein sequence ID" value="GHI78281.1"/>
    <property type="molecule type" value="Genomic_DNA"/>
</dbReference>
<evidence type="ECO:0000313" key="3">
    <source>
        <dbReference type="Proteomes" id="UP000608522"/>
    </source>
</evidence>
<comment type="caution">
    <text evidence="2">The sequence shown here is derived from an EMBL/GenBank/DDBJ whole genome shotgun (WGS) entry which is preliminary data.</text>
</comment>